<organism evidence="1 2">
    <name type="scientific">Pluteus cervinus</name>
    <dbReference type="NCBI Taxonomy" id="181527"/>
    <lineage>
        <taxon>Eukaryota</taxon>
        <taxon>Fungi</taxon>
        <taxon>Dikarya</taxon>
        <taxon>Basidiomycota</taxon>
        <taxon>Agaricomycotina</taxon>
        <taxon>Agaricomycetes</taxon>
        <taxon>Agaricomycetidae</taxon>
        <taxon>Agaricales</taxon>
        <taxon>Pluteineae</taxon>
        <taxon>Pluteaceae</taxon>
        <taxon>Pluteus</taxon>
    </lineage>
</organism>
<protein>
    <submittedName>
        <fullName evidence="1">Uncharacterized protein</fullName>
    </submittedName>
</protein>
<evidence type="ECO:0000313" key="2">
    <source>
        <dbReference type="Proteomes" id="UP000308600"/>
    </source>
</evidence>
<name>A0ACD3B2V2_9AGAR</name>
<accession>A0ACD3B2V2</accession>
<evidence type="ECO:0000313" key="1">
    <source>
        <dbReference type="EMBL" id="TFK72400.1"/>
    </source>
</evidence>
<dbReference type="Proteomes" id="UP000308600">
    <property type="component" value="Unassembled WGS sequence"/>
</dbReference>
<reference evidence="1 2" key="1">
    <citation type="journal article" date="2019" name="Nat. Ecol. Evol.">
        <title>Megaphylogeny resolves global patterns of mushroom evolution.</title>
        <authorList>
            <person name="Varga T."/>
            <person name="Krizsan K."/>
            <person name="Foldi C."/>
            <person name="Dima B."/>
            <person name="Sanchez-Garcia M."/>
            <person name="Sanchez-Ramirez S."/>
            <person name="Szollosi G.J."/>
            <person name="Szarkandi J.G."/>
            <person name="Papp V."/>
            <person name="Albert L."/>
            <person name="Andreopoulos W."/>
            <person name="Angelini C."/>
            <person name="Antonin V."/>
            <person name="Barry K.W."/>
            <person name="Bougher N.L."/>
            <person name="Buchanan P."/>
            <person name="Buyck B."/>
            <person name="Bense V."/>
            <person name="Catcheside P."/>
            <person name="Chovatia M."/>
            <person name="Cooper J."/>
            <person name="Damon W."/>
            <person name="Desjardin D."/>
            <person name="Finy P."/>
            <person name="Geml J."/>
            <person name="Haridas S."/>
            <person name="Hughes K."/>
            <person name="Justo A."/>
            <person name="Karasinski D."/>
            <person name="Kautmanova I."/>
            <person name="Kiss B."/>
            <person name="Kocsube S."/>
            <person name="Kotiranta H."/>
            <person name="LaButti K.M."/>
            <person name="Lechner B.E."/>
            <person name="Liimatainen K."/>
            <person name="Lipzen A."/>
            <person name="Lukacs Z."/>
            <person name="Mihaltcheva S."/>
            <person name="Morgado L.N."/>
            <person name="Niskanen T."/>
            <person name="Noordeloos M.E."/>
            <person name="Ohm R.A."/>
            <person name="Ortiz-Santana B."/>
            <person name="Ovrebo C."/>
            <person name="Racz N."/>
            <person name="Riley R."/>
            <person name="Savchenko A."/>
            <person name="Shiryaev A."/>
            <person name="Soop K."/>
            <person name="Spirin V."/>
            <person name="Szebenyi C."/>
            <person name="Tomsovsky M."/>
            <person name="Tulloss R.E."/>
            <person name="Uehling J."/>
            <person name="Grigoriev I.V."/>
            <person name="Vagvolgyi C."/>
            <person name="Papp T."/>
            <person name="Martin F.M."/>
            <person name="Miettinen O."/>
            <person name="Hibbett D.S."/>
            <person name="Nagy L.G."/>
        </authorList>
    </citation>
    <scope>NUCLEOTIDE SEQUENCE [LARGE SCALE GENOMIC DNA]</scope>
    <source>
        <strain evidence="1 2">NL-1719</strain>
    </source>
</reference>
<keyword evidence="2" id="KW-1185">Reference proteome</keyword>
<dbReference type="EMBL" id="ML208286">
    <property type="protein sequence ID" value="TFK72400.1"/>
    <property type="molecule type" value="Genomic_DNA"/>
</dbReference>
<proteinExistence type="predicted"/>
<sequence length="155" mass="16750">MNWTVTLDFVNNTPLYTLYPLTPTSTVAWYGECTEEPAVLYADGDGHAGEFGAKPLSMAGCTGMVAYTGLPDGSLVVLLVSQPVWDNNTTKVAFMSRGTPINLKTIQEIYHSNDYGPTATYELIDGQGLATLTLSSNTEQGKNITATFTLDIDRL</sequence>
<gene>
    <name evidence="1" type="ORF">BDN72DRAFT_836396</name>
</gene>